<feature type="region of interest" description="Disordered" evidence="5">
    <location>
        <begin position="895"/>
        <end position="976"/>
    </location>
</feature>
<dbReference type="PROSITE" id="PS51526">
    <property type="entry name" value="RFX_DBD"/>
    <property type="match status" value="1"/>
</dbReference>
<feature type="compositionally biased region" description="Low complexity" evidence="5">
    <location>
        <begin position="546"/>
        <end position="555"/>
    </location>
</feature>
<organism evidence="7 8">
    <name type="scientific">Dryoscopus gambensis</name>
    <dbReference type="NCBI Taxonomy" id="85069"/>
    <lineage>
        <taxon>Eukaryota</taxon>
        <taxon>Metazoa</taxon>
        <taxon>Chordata</taxon>
        <taxon>Craniata</taxon>
        <taxon>Vertebrata</taxon>
        <taxon>Euteleostomi</taxon>
        <taxon>Archelosauria</taxon>
        <taxon>Archosauria</taxon>
        <taxon>Dinosauria</taxon>
        <taxon>Saurischia</taxon>
        <taxon>Theropoda</taxon>
        <taxon>Coelurosauria</taxon>
        <taxon>Aves</taxon>
        <taxon>Neognathae</taxon>
        <taxon>Neoaves</taxon>
        <taxon>Telluraves</taxon>
        <taxon>Australaves</taxon>
        <taxon>Passeriformes</taxon>
        <taxon>Corvoidea</taxon>
        <taxon>Malaconotidae</taxon>
        <taxon>Dryoscopus</taxon>
    </lineage>
</organism>
<evidence type="ECO:0000256" key="3">
    <source>
        <dbReference type="ARBA" id="ARBA00023163"/>
    </source>
</evidence>
<keyword evidence="8" id="KW-1185">Reference proteome</keyword>
<keyword evidence="4" id="KW-0539">Nucleus</keyword>
<feature type="compositionally biased region" description="Polar residues" evidence="5">
    <location>
        <begin position="937"/>
        <end position="962"/>
    </location>
</feature>
<dbReference type="FunFam" id="1.10.10.10:FF:000253">
    <property type="entry name" value="AT-rich interactive domain-containing protein 2"/>
    <property type="match status" value="1"/>
</dbReference>
<feature type="compositionally biased region" description="Polar residues" evidence="5">
    <location>
        <begin position="683"/>
        <end position="695"/>
    </location>
</feature>
<evidence type="ECO:0000259" key="6">
    <source>
        <dbReference type="PROSITE" id="PS51526"/>
    </source>
</evidence>
<feature type="compositionally biased region" description="Low complexity" evidence="5">
    <location>
        <begin position="1054"/>
        <end position="1064"/>
    </location>
</feature>
<evidence type="ECO:0000256" key="1">
    <source>
        <dbReference type="ARBA" id="ARBA00022853"/>
    </source>
</evidence>
<dbReference type="SUPFAM" id="SSF46785">
    <property type="entry name" value="Winged helix' DNA-binding domain"/>
    <property type="match status" value="1"/>
</dbReference>
<evidence type="ECO:0000313" key="7">
    <source>
        <dbReference type="EMBL" id="NWI76746.1"/>
    </source>
</evidence>
<dbReference type="PANTHER" id="PTHR22970">
    <property type="entry name" value="AT-RICH INTERACTIVE DOMAIN-CONTAINING PROTEIN 2"/>
    <property type="match status" value="1"/>
</dbReference>
<dbReference type="PANTHER" id="PTHR22970:SF14">
    <property type="entry name" value="AT-RICH INTERACTIVE DOMAIN-CONTAINING PROTEIN 2"/>
    <property type="match status" value="1"/>
</dbReference>
<feature type="region of interest" description="Disordered" evidence="5">
    <location>
        <begin position="603"/>
        <end position="695"/>
    </location>
</feature>
<dbReference type="InterPro" id="IPR036388">
    <property type="entry name" value="WH-like_DNA-bd_sf"/>
</dbReference>
<dbReference type="GO" id="GO:0006355">
    <property type="term" value="P:regulation of DNA-templated transcription"/>
    <property type="evidence" value="ECO:0007669"/>
    <property type="project" value="InterPro"/>
</dbReference>
<feature type="non-terminal residue" evidence="7">
    <location>
        <position position="1229"/>
    </location>
</feature>
<feature type="compositionally biased region" description="Polar residues" evidence="5">
    <location>
        <begin position="1080"/>
        <end position="1098"/>
    </location>
</feature>
<feature type="compositionally biased region" description="Low complexity" evidence="5">
    <location>
        <begin position="563"/>
        <end position="572"/>
    </location>
</feature>
<dbReference type="Gene3D" id="1.10.10.10">
    <property type="entry name" value="Winged helix-like DNA-binding domain superfamily/Winged helix DNA-binding domain"/>
    <property type="match status" value="1"/>
</dbReference>
<dbReference type="InterPro" id="IPR003150">
    <property type="entry name" value="DNA-bd_RFX"/>
</dbReference>
<dbReference type="InterPro" id="IPR052406">
    <property type="entry name" value="Chromatin_Remodeling_Comp"/>
</dbReference>
<keyword evidence="1" id="KW-0156">Chromatin regulator</keyword>
<evidence type="ECO:0000256" key="5">
    <source>
        <dbReference type="SAM" id="MobiDB-lite"/>
    </source>
</evidence>
<dbReference type="GO" id="GO:0006325">
    <property type="term" value="P:chromatin organization"/>
    <property type="evidence" value="ECO:0007669"/>
    <property type="project" value="UniProtKB-KW"/>
</dbReference>
<feature type="compositionally biased region" description="Low complexity" evidence="5">
    <location>
        <begin position="463"/>
        <end position="482"/>
    </location>
</feature>
<evidence type="ECO:0000256" key="4">
    <source>
        <dbReference type="ARBA" id="ARBA00023242"/>
    </source>
</evidence>
<accession>A0A851E8B6</accession>
<reference evidence="7" key="1">
    <citation type="submission" date="2019-10" db="EMBL/GenBank/DDBJ databases">
        <title>Bird 10,000 Genomes (B10K) Project - Family phase.</title>
        <authorList>
            <person name="Zhang G."/>
        </authorList>
    </citation>
    <scope>NUCLEOTIDE SEQUENCE</scope>
    <source>
        <strain evidence="7">B10K-DU-002-56</strain>
        <tissue evidence="7">Muscle</tissue>
    </source>
</reference>
<feature type="region of interest" description="Disordered" evidence="5">
    <location>
        <begin position="1039"/>
        <end position="1064"/>
    </location>
</feature>
<evidence type="ECO:0000313" key="8">
    <source>
        <dbReference type="Proteomes" id="UP000604080"/>
    </source>
</evidence>
<gene>
    <name evidence="7" type="primary">Arid2_1</name>
    <name evidence="7" type="ORF">DRYGAM_R07779</name>
</gene>
<name>A0A851E8B6_9CORV</name>
<dbReference type="EMBL" id="WEIT01016204">
    <property type="protein sequence ID" value="NWI76746.1"/>
    <property type="molecule type" value="Genomic_DNA"/>
</dbReference>
<comment type="caution">
    <text evidence="7">The sequence shown here is derived from an EMBL/GenBank/DDBJ whole genome shotgun (WGS) entry which is preliminary data.</text>
</comment>
<protein>
    <submittedName>
        <fullName evidence="7">ARID2 protein</fullName>
    </submittedName>
</protein>
<dbReference type="Proteomes" id="UP000604080">
    <property type="component" value="Unassembled WGS sequence"/>
</dbReference>
<feature type="region of interest" description="Disordered" evidence="5">
    <location>
        <begin position="459"/>
        <end position="482"/>
    </location>
</feature>
<feature type="domain" description="RFX-type winged-helix" evidence="6">
    <location>
        <begin position="170"/>
        <end position="249"/>
    </location>
</feature>
<proteinExistence type="predicted"/>
<keyword evidence="2" id="KW-0805">Transcription regulation</keyword>
<feature type="compositionally biased region" description="Polar residues" evidence="5">
    <location>
        <begin position="619"/>
        <end position="652"/>
    </location>
</feature>
<dbReference type="AlphaFoldDB" id="A0A851E8B6"/>
<feature type="region of interest" description="Disordered" evidence="5">
    <location>
        <begin position="530"/>
        <end position="572"/>
    </location>
</feature>
<dbReference type="InterPro" id="IPR036390">
    <property type="entry name" value="WH_DNA-bd_sf"/>
</dbReference>
<dbReference type="GO" id="GO:0003677">
    <property type="term" value="F:DNA binding"/>
    <property type="evidence" value="ECO:0007669"/>
    <property type="project" value="InterPro"/>
</dbReference>
<evidence type="ECO:0000256" key="2">
    <source>
        <dbReference type="ARBA" id="ARBA00023015"/>
    </source>
</evidence>
<dbReference type="Pfam" id="PF02257">
    <property type="entry name" value="RFX_DNA_binding"/>
    <property type="match status" value="1"/>
</dbReference>
<feature type="region of interest" description="Disordered" evidence="5">
    <location>
        <begin position="1080"/>
        <end position="1102"/>
    </location>
</feature>
<sequence length="1229" mass="129319">LSHQLLLDPVDFKTTHLMFHTVTKCLMSRDRFLKMRGMEILANLCKAEDNGVLICEYVDQESYKEIICHLTLPDVLLVISALEVLYMLTEMGEVACSKIAKVEKSIGKGEAKSITTLPYCVSQQGILDVRPQVMDHGSSQAHATGVPASRTAPHVVPPPGIVEIDSEKFACQWLNAHFEVNLDCSVSRAEMYSEYLSTCSKLARGGILTSTGFYKCLRTVFPNHTVKRVEDPSNNGQAHIHVVGVKRRAIPLPIQMYYQQPPTSSTPVVRVDSIPDVSSSPLPAGIPHGLPGVGNHYQRTPINQSSTLTATQMSFPIQGVHTVAQTVSRIPQNPSIHTQQNAPMTVIQNKGPISCEVVKAAVIQSSVPQSAVPVPIAVGGASNQNHSTTGQQPSVTVVSSQMLHHQPVIQQQSPLHAVVPGQIPSGTPVTVIQQAVPQGHIFGRVQNLPACSSAVSQGQQLISTSSQPGQTSSQQSSAGNQQQDTVIIAPQQYVTTSASNIVSATTVQNFQVAAGQVVTIAGVQNPPTSRVGFQNIAPKPLPSQPGPSAVGQQPQQQPPPPSQQSVVIVSQPAQQGQTYAPAIHQIVLANPASIPAGQTVQLAGQPNITPSSSPSPGPVTNNQVPAVMSSSSTTLQSQGPPPTVSQMLSVKRQQQQQHSPASSQQQVQVQQPMQMQVQSQQANTGVGQPSSGESSLIKQLLLPKRGPSTPGGKLILPAPQIPPPNNARAPSPQVVYQMANNQTPGFGVQGQSPTQQLLVGQQNVQLVPGAIPPQGAVQTVPISNLQILPGQLISNSPATIFQGTTGNQVTITVVPNTSFATATVSQGNATQIIAPAGIAVSGAQTGVGLQVQTLPATQAPSAGQSPCTAAPPFKGDKIICQKEEEAKEATGLHIHERKIEVMENPSCRRGAANTSNGDAKENEMQVGSLLNGRKYSDSSLPPSNSGKTQNEANQCSQVSNGPSLEMGENGAPGKQNFEQTDTQEIKSDLKKPLVNGICDFDKGDCSHLSKNIPNHKTSNHVGNGEISSVEQQGNLDATQQDTAKGDQGERISNGPVLTLSSSPVVSGTQEAAKLLTQQLSGTNTDLPNGPLASSLNSDVPQQRPSVVVSPQSTASVIQGHQIIAVPHSGPRVSQSTLSSEVRSTNGTAECKTAKRPAEDNDRETVPGIPNKVGVRIVTISDPNNAGCSATMVAVPAGADPSTVAKVAIESAVQQKQQHPTTYIQSMVTQ</sequence>
<feature type="compositionally biased region" description="Low complexity" evidence="5">
    <location>
        <begin position="653"/>
        <end position="682"/>
    </location>
</feature>
<keyword evidence="3" id="KW-0804">Transcription</keyword>
<feature type="non-terminal residue" evidence="7">
    <location>
        <position position="1"/>
    </location>
</feature>